<accession>A0A6S6TEH8</accession>
<evidence type="ECO:0000256" key="2">
    <source>
        <dbReference type="SAM" id="MobiDB-lite"/>
    </source>
</evidence>
<proteinExistence type="predicted"/>
<dbReference type="InterPro" id="IPR019734">
    <property type="entry name" value="TPR_rpt"/>
</dbReference>
<feature type="region of interest" description="Disordered" evidence="2">
    <location>
        <begin position="355"/>
        <end position="382"/>
    </location>
</feature>
<dbReference type="EMBL" id="CACVAU010000044">
    <property type="protein sequence ID" value="CAA6814919.1"/>
    <property type="molecule type" value="Genomic_DNA"/>
</dbReference>
<evidence type="ECO:0000313" key="3">
    <source>
        <dbReference type="EMBL" id="CAA6814919.1"/>
    </source>
</evidence>
<organism evidence="3">
    <name type="scientific">uncultured Sulfurovum sp</name>
    <dbReference type="NCBI Taxonomy" id="269237"/>
    <lineage>
        <taxon>Bacteria</taxon>
        <taxon>Pseudomonadati</taxon>
        <taxon>Campylobacterota</taxon>
        <taxon>Epsilonproteobacteria</taxon>
        <taxon>Campylobacterales</taxon>
        <taxon>Sulfurovaceae</taxon>
        <taxon>Sulfurovum</taxon>
        <taxon>environmental samples</taxon>
    </lineage>
</organism>
<keyword evidence="1" id="KW-0175">Coiled coil</keyword>
<dbReference type="InterPro" id="IPR011990">
    <property type="entry name" value="TPR-like_helical_dom_sf"/>
</dbReference>
<protein>
    <submittedName>
        <fullName evidence="3">Uncharacterized protein</fullName>
    </submittedName>
</protein>
<feature type="coiled-coil region" evidence="1">
    <location>
        <begin position="64"/>
        <end position="91"/>
    </location>
</feature>
<gene>
    <name evidence="3" type="ORF">HELGO_WM4306</name>
</gene>
<evidence type="ECO:0000256" key="1">
    <source>
        <dbReference type="SAM" id="Coils"/>
    </source>
</evidence>
<sequence length="382" mass="44568">MLKLLLSILVIVSLMAFVLNFNFFDEPISIQEPMPKIIKNKIIEPIKKEIIIPAPLISKKNLIKNNLNKELKALLIQAQSLFNQNQDLEALVIYEQIIEKSKNSQETEILKLFAEACFKKATIHYIYPSYDTDAALESYELITQKFENSEEKSLLLLYMKAKVQQAPFSSREEILATYDELIEKFTNDKEERFSTEIEELLFAKSLSLMGVDDEEAIEVLDRIISKYDNTTKLPDTVRFSILNNIELSIITANETEKYVDLAQEYMSDSPDTKPLLDMLDIIKNAQNLDQSEAFSQWQEEHSNYAFQDWDFSELRKWANNMEVLETQIRIHEYLDAFEKQKFNNINQSIIYTTPKEAKDTQSNQDYEEKTTAYPNPYAHNKQ</sequence>
<dbReference type="Pfam" id="PF13174">
    <property type="entry name" value="TPR_6"/>
    <property type="match status" value="2"/>
</dbReference>
<reference evidence="3" key="1">
    <citation type="submission" date="2020-01" db="EMBL/GenBank/DDBJ databases">
        <authorList>
            <person name="Meier V. D."/>
            <person name="Meier V D."/>
        </authorList>
    </citation>
    <scope>NUCLEOTIDE SEQUENCE</scope>
    <source>
        <strain evidence="3">HLG_WM_MAG_05</strain>
    </source>
</reference>
<name>A0A6S6TEH8_9BACT</name>
<dbReference type="Gene3D" id="1.25.40.10">
    <property type="entry name" value="Tetratricopeptide repeat domain"/>
    <property type="match status" value="1"/>
</dbReference>
<dbReference type="AlphaFoldDB" id="A0A6S6TEH8"/>